<dbReference type="Pfam" id="PF00583">
    <property type="entry name" value="Acetyltransf_1"/>
    <property type="match status" value="1"/>
</dbReference>
<gene>
    <name evidence="4" type="ORF">ACFFSY_25930</name>
</gene>
<dbReference type="PANTHER" id="PTHR43877">
    <property type="entry name" value="AMINOALKYLPHOSPHONATE N-ACETYLTRANSFERASE-RELATED-RELATED"/>
    <property type="match status" value="1"/>
</dbReference>
<dbReference type="GO" id="GO:0016746">
    <property type="term" value="F:acyltransferase activity"/>
    <property type="evidence" value="ECO:0007669"/>
    <property type="project" value="UniProtKB-KW"/>
</dbReference>
<keyword evidence="1 4" id="KW-0808">Transferase</keyword>
<dbReference type="InterPro" id="IPR000182">
    <property type="entry name" value="GNAT_dom"/>
</dbReference>
<dbReference type="PANTHER" id="PTHR43877:SF2">
    <property type="entry name" value="AMINOALKYLPHOSPHONATE N-ACETYLTRANSFERASE-RELATED"/>
    <property type="match status" value="1"/>
</dbReference>
<reference evidence="4 5" key="1">
    <citation type="submission" date="2024-09" db="EMBL/GenBank/DDBJ databases">
        <authorList>
            <person name="Sun Q."/>
            <person name="Mori K."/>
        </authorList>
    </citation>
    <scope>NUCLEOTIDE SEQUENCE [LARGE SCALE GENOMIC DNA]</scope>
    <source>
        <strain evidence="4 5">TISTR 2452</strain>
    </source>
</reference>
<evidence type="ECO:0000259" key="3">
    <source>
        <dbReference type="PROSITE" id="PS51186"/>
    </source>
</evidence>
<dbReference type="InterPro" id="IPR050832">
    <property type="entry name" value="Bact_Acetyltransf"/>
</dbReference>
<protein>
    <submittedName>
        <fullName evidence="4">GNAT family N-acetyltransferase</fullName>
        <ecNumber evidence="4">2.3.-.-</ecNumber>
    </submittedName>
</protein>
<dbReference type="CDD" id="cd04301">
    <property type="entry name" value="NAT_SF"/>
    <property type="match status" value="1"/>
</dbReference>
<evidence type="ECO:0000256" key="1">
    <source>
        <dbReference type="ARBA" id="ARBA00022679"/>
    </source>
</evidence>
<sequence length="176" mass="19523">MHNAVIEVRDAREEDRDDFIAVLLDAYGQYADGLPAGRWETYQASLRASFDEGRPIARIVAVAEGRLIGSLQLFGSSEEAYGMPELNIRNPVFRYLAVAPEARGQGVATLLIREAIRRAKALGADRLNLHTTDLMQDAIRLYERLGFERASETDMTGGEALVKGYRLALNEAALRI</sequence>
<evidence type="ECO:0000313" key="4">
    <source>
        <dbReference type="EMBL" id="MFB9329392.1"/>
    </source>
</evidence>
<proteinExistence type="predicted"/>
<dbReference type="RefSeq" id="WP_377499628.1">
    <property type="nucleotide sequence ID" value="NZ_JBHMDO010000042.1"/>
</dbReference>
<dbReference type="EC" id="2.3.-.-" evidence="4"/>
<keyword evidence="2 4" id="KW-0012">Acyltransferase</keyword>
<keyword evidence="5" id="KW-1185">Reference proteome</keyword>
<dbReference type="Gene3D" id="3.40.630.30">
    <property type="match status" value="1"/>
</dbReference>
<dbReference type="InterPro" id="IPR016181">
    <property type="entry name" value="Acyl_CoA_acyltransferase"/>
</dbReference>
<evidence type="ECO:0000313" key="5">
    <source>
        <dbReference type="Proteomes" id="UP001589747"/>
    </source>
</evidence>
<evidence type="ECO:0000256" key="2">
    <source>
        <dbReference type="ARBA" id="ARBA00023315"/>
    </source>
</evidence>
<comment type="caution">
    <text evidence="4">The sequence shown here is derived from an EMBL/GenBank/DDBJ whole genome shotgun (WGS) entry which is preliminary data.</text>
</comment>
<feature type="domain" description="N-acetyltransferase" evidence="3">
    <location>
        <begin position="6"/>
        <end position="168"/>
    </location>
</feature>
<name>A0ABV5KZ91_9BACL</name>
<organism evidence="4 5">
    <name type="scientific">Paenibacillus aurantiacus</name>
    <dbReference type="NCBI Taxonomy" id="1936118"/>
    <lineage>
        <taxon>Bacteria</taxon>
        <taxon>Bacillati</taxon>
        <taxon>Bacillota</taxon>
        <taxon>Bacilli</taxon>
        <taxon>Bacillales</taxon>
        <taxon>Paenibacillaceae</taxon>
        <taxon>Paenibacillus</taxon>
    </lineage>
</organism>
<dbReference type="PROSITE" id="PS51186">
    <property type="entry name" value="GNAT"/>
    <property type="match status" value="1"/>
</dbReference>
<dbReference type="SUPFAM" id="SSF55729">
    <property type="entry name" value="Acyl-CoA N-acyltransferases (Nat)"/>
    <property type="match status" value="1"/>
</dbReference>
<accession>A0ABV5KZ91</accession>
<dbReference type="EMBL" id="JBHMDO010000042">
    <property type="protein sequence ID" value="MFB9329392.1"/>
    <property type="molecule type" value="Genomic_DNA"/>
</dbReference>
<dbReference type="Proteomes" id="UP001589747">
    <property type="component" value="Unassembled WGS sequence"/>
</dbReference>